<evidence type="ECO:0000313" key="8">
    <source>
        <dbReference type="WBParaSite" id="ECPE_0001616601-mRNA-1"/>
    </source>
</evidence>
<dbReference type="Proteomes" id="UP000272942">
    <property type="component" value="Unassembled WGS sequence"/>
</dbReference>
<dbReference type="OrthoDB" id="64767at2759"/>
<accession>A0A183BA88</accession>
<dbReference type="PANTHER" id="PTHR12131:SF7">
    <property type="entry name" value="EXOSOME RNA HELICASE MTR4"/>
    <property type="match status" value="1"/>
</dbReference>
<dbReference type="GO" id="GO:0004386">
    <property type="term" value="F:helicase activity"/>
    <property type="evidence" value="ECO:0007669"/>
    <property type="project" value="UniProtKB-KW"/>
</dbReference>
<evidence type="ECO:0000256" key="5">
    <source>
        <dbReference type="SAM" id="MobiDB-lite"/>
    </source>
</evidence>
<dbReference type="InterPro" id="IPR027417">
    <property type="entry name" value="P-loop_NTPase"/>
</dbReference>
<organism evidence="8">
    <name type="scientific">Echinostoma caproni</name>
    <dbReference type="NCBI Taxonomy" id="27848"/>
    <lineage>
        <taxon>Eukaryota</taxon>
        <taxon>Metazoa</taxon>
        <taxon>Spiralia</taxon>
        <taxon>Lophotrochozoa</taxon>
        <taxon>Platyhelminthes</taxon>
        <taxon>Trematoda</taxon>
        <taxon>Digenea</taxon>
        <taxon>Plagiorchiida</taxon>
        <taxon>Echinostomata</taxon>
        <taxon>Echinostomatoidea</taxon>
        <taxon>Echinostomatidae</taxon>
        <taxon>Echinostoma</taxon>
    </lineage>
</organism>
<dbReference type="AlphaFoldDB" id="A0A183BA88"/>
<dbReference type="SUPFAM" id="SSF52540">
    <property type="entry name" value="P-loop containing nucleoside triphosphate hydrolases"/>
    <property type="match status" value="1"/>
</dbReference>
<evidence type="ECO:0000256" key="1">
    <source>
        <dbReference type="ARBA" id="ARBA00022741"/>
    </source>
</evidence>
<dbReference type="GO" id="GO:0000460">
    <property type="term" value="P:maturation of 5.8S rRNA"/>
    <property type="evidence" value="ECO:0007669"/>
    <property type="project" value="TreeGrafter"/>
</dbReference>
<evidence type="ECO:0000256" key="2">
    <source>
        <dbReference type="ARBA" id="ARBA00022801"/>
    </source>
</evidence>
<dbReference type="Gene3D" id="3.40.50.300">
    <property type="entry name" value="P-loop containing nucleotide triphosphate hydrolases"/>
    <property type="match status" value="1"/>
</dbReference>
<dbReference type="WBParaSite" id="ECPE_0001616601-mRNA-1">
    <property type="protein sequence ID" value="ECPE_0001616601-mRNA-1"/>
    <property type="gene ID" value="ECPE_0001616601"/>
</dbReference>
<evidence type="ECO:0000256" key="3">
    <source>
        <dbReference type="ARBA" id="ARBA00022806"/>
    </source>
</evidence>
<dbReference type="EMBL" id="UZAN01063044">
    <property type="protein sequence ID" value="VDP93395.1"/>
    <property type="molecule type" value="Genomic_DNA"/>
</dbReference>
<gene>
    <name evidence="6" type="ORF">ECPE_LOCUS16123</name>
</gene>
<keyword evidence="4" id="KW-0067">ATP-binding</keyword>
<sequence>MMDFGLDLEELSSAFEVKEQPETKRETEERPLNFTDYEEKKRKAEASLMPLIENLEETENTSLPQKRSKLTEELDALEFKAPRIKIYKISAPDSCTHEVAVPPNMEYQPLTKDTRPPAKTYPFVLDAFQQQAITCIDNNQSVMISAHTSAGKTAVAE</sequence>
<keyword evidence="1" id="KW-0547">Nucleotide-binding</keyword>
<dbReference type="PANTHER" id="PTHR12131">
    <property type="entry name" value="ATP-DEPENDENT RNA AND DNA HELICASE"/>
    <property type="match status" value="1"/>
</dbReference>
<feature type="region of interest" description="Disordered" evidence="5">
    <location>
        <begin position="1"/>
        <end position="32"/>
    </location>
</feature>
<feature type="compositionally biased region" description="Acidic residues" evidence="5">
    <location>
        <begin position="1"/>
        <end position="10"/>
    </location>
</feature>
<keyword evidence="7" id="KW-1185">Reference proteome</keyword>
<proteinExistence type="predicted"/>
<reference evidence="6 7" key="2">
    <citation type="submission" date="2018-11" db="EMBL/GenBank/DDBJ databases">
        <authorList>
            <consortium name="Pathogen Informatics"/>
        </authorList>
    </citation>
    <scope>NUCLEOTIDE SEQUENCE [LARGE SCALE GENOMIC DNA]</scope>
    <source>
        <strain evidence="6 7">Egypt</strain>
    </source>
</reference>
<dbReference type="GO" id="GO:0005524">
    <property type="term" value="F:ATP binding"/>
    <property type="evidence" value="ECO:0007669"/>
    <property type="project" value="UniProtKB-KW"/>
</dbReference>
<dbReference type="GO" id="GO:0016787">
    <property type="term" value="F:hydrolase activity"/>
    <property type="evidence" value="ECO:0007669"/>
    <property type="project" value="UniProtKB-KW"/>
</dbReference>
<evidence type="ECO:0000256" key="4">
    <source>
        <dbReference type="ARBA" id="ARBA00022840"/>
    </source>
</evidence>
<dbReference type="InterPro" id="IPR050699">
    <property type="entry name" value="RNA-DNA_Helicase"/>
</dbReference>
<name>A0A183BA88_9TREM</name>
<dbReference type="GO" id="GO:0005634">
    <property type="term" value="C:nucleus"/>
    <property type="evidence" value="ECO:0007669"/>
    <property type="project" value="TreeGrafter"/>
</dbReference>
<feature type="compositionally biased region" description="Basic and acidic residues" evidence="5">
    <location>
        <begin position="16"/>
        <end position="32"/>
    </location>
</feature>
<protein>
    <submittedName>
        <fullName evidence="8">DEAD domain-containing protein</fullName>
    </submittedName>
</protein>
<evidence type="ECO:0000313" key="7">
    <source>
        <dbReference type="Proteomes" id="UP000272942"/>
    </source>
</evidence>
<keyword evidence="2" id="KW-0378">Hydrolase</keyword>
<evidence type="ECO:0000313" key="6">
    <source>
        <dbReference type="EMBL" id="VDP93395.1"/>
    </source>
</evidence>
<reference evidence="8" key="1">
    <citation type="submission" date="2016-06" db="UniProtKB">
        <authorList>
            <consortium name="WormBaseParasite"/>
        </authorList>
    </citation>
    <scope>IDENTIFICATION</scope>
</reference>
<keyword evidence="3" id="KW-0347">Helicase</keyword>